<sequence length="282" mass="29292">MTALLAEHDDLEPRVLAGGQSLVPLMNFRLAQPGYLVDLQHVEGLADIRLDGDTLSIGAMVRQSVAEDAPQVAAAAPLLAEALRFVAHRPVRNSGTIGGSLAHADPSAELPAVALAADAEMTLVGPAGVRRVPAAEFFVGPFETALRPGEVLSEVRFVRWPGSHAFVEFMRTHGSFAIAGVACLLDVDAAGTVRRAGIALSGVGPTPVRASATEQSLIGSVPDQDSIRSAVEATVAVLSPAGDVHGSTETRIDIARAYLRRAIEVALGRAGVEVAPHDGTRS</sequence>
<dbReference type="PROSITE" id="PS51387">
    <property type="entry name" value="FAD_PCMH"/>
    <property type="match status" value="1"/>
</dbReference>
<evidence type="ECO:0000256" key="2">
    <source>
        <dbReference type="ARBA" id="ARBA00022827"/>
    </source>
</evidence>
<dbReference type="InterPro" id="IPR005107">
    <property type="entry name" value="CO_DH_flav_C"/>
</dbReference>
<gene>
    <name evidence="5" type="ORF">LQ327_00465</name>
</gene>
<dbReference type="InterPro" id="IPR016169">
    <property type="entry name" value="FAD-bd_PCMH_sub2"/>
</dbReference>
<dbReference type="Proteomes" id="UP001199469">
    <property type="component" value="Unassembled WGS sequence"/>
</dbReference>
<evidence type="ECO:0000256" key="1">
    <source>
        <dbReference type="ARBA" id="ARBA00022630"/>
    </source>
</evidence>
<evidence type="ECO:0000256" key="3">
    <source>
        <dbReference type="ARBA" id="ARBA00023002"/>
    </source>
</evidence>
<keyword evidence="3" id="KW-0560">Oxidoreductase</keyword>
<dbReference type="InterPro" id="IPR036683">
    <property type="entry name" value="CO_DH_flav_C_dom_sf"/>
</dbReference>
<dbReference type="Pfam" id="PF00941">
    <property type="entry name" value="FAD_binding_5"/>
    <property type="match status" value="1"/>
</dbReference>
<comment type="caution">
    <text evidence="5">The sequence shown here is derived from an EMBL/GenBank/DDBJ whole genome shotgun (WGS) entry which is preliminary data.</text>
</comment>
<evidence type="ECO:0000259" key="4">
    <source>
        <dbReference type="PROSITE" id="PS51387"/>
    </source>
</evidence>
<dbReference type="EMBL" id="JAJNDB010000001">
    <property type="protein sequence ID" value="MCD2191862.1"/>
    <property type="molecule type" value="Genomic_DNA"/>
</dbReference>
<dbReference type="SUPFAM" id="SSF55447">
    <property type="entry name" value="CO dehydrogenase flavoprotein C-terminal domain-like"/>
    <property type="match status" value="1"/>
</dbReference>
<dbReference type="SUPFAM" id="SSF56176">
    <property type="entry name" value="FAD-binding/transporter-associated domain-like"/>
    <property type="match status" value="1"/>
</dbReference>
<reference evidence="5 6" key="1">
    <citation type="submission" date="2021-11" db="EMBL/GenBank/DDBJ databases">
        <title>Draft genome sequence of Actinomycetospora sp. SF1 isolated from the rhizosphere soil.</title>
        <authorList>
            <person name="Duangmal K."/>
            <person name="Chantavorakit T."/>
        </authorList>
    </citation>
    <scope>NUCLEOTIDE SEQUENCE [LARGE SCALE GENOMIC DNA]</scope>
    <source>
        <strain evidence="5 6">TBRC 5722</strain>
    </source>
</reference>
<feature type="domain" description="FAD-binding PCMH-type" evidence="4">
    <location>
        <begin position="1"/>
        <end position="162"/>
    </location>
</feature>
<dbReference type="InterPro" id="IPR016167">
    <property type="entry name" value="FAD-bd_PCMH_sub1"/>
</dbReference>
<keyword evidence="2" id="KW-0274">FAD</keyword>
<protein>
    <submittedName>
        <fullName evidence="5">FAD binding domain-containing protein</fullName>
    </submittedName>
</protein>
<dbReference type="InterPro" id="IPR016166">
    <property type="entry name" value="FAD-bd_PCMH"/>
</dbReference>
<evidence type="ECO:0000313" key="6">
    <source>
        <dbReference type="Proteomes" id="UP001199469"/>
    </source>
</evidence>
<dbReference type="Gene3D" id="3.30.43.10">
    <property type="entry name" value="Uridine Diphospho-n-acetylenolpyruvylglucosamine Reductase, domain 2"/>
    <property type="match status" value="1"/>
</dbReference>
<dbReference type="PANTHER" id="PTHR42659:SF2">
    <property type="entry name" value="XANTHINE DEHYDROGENASE SUBUNIT C-RELATED"/>
    <property type="match status" value="1"/>
</dbReference>
<accession>A0ABS8P0S8</accession>
<organism evidence="5 6">
    <name type="scientific">Actinomycetospora endophytica</name>
    <dbReference type="NCBI Taxonomy" id="2291215"/>
    <lineage>
        <taxon>Bacteria</taxon>
        <taxon>Bacillati</taxon>
        <taxon>Actinomycetota</taxon>
        <taxon>Actinomycetes</taxon>
        <taxon>Pseudonocardiales</taxon>
        <taxon>Pseudonocardiaceae</taxon>
        <taxon>Actinomycetospora</taxon>
    </lineage>
</organism>
<dbReference type="InterPro" id="IPR051312">
    <property type="entry name" value="Diverse_Substr_Oxidored"/>
</dbReference>
<dbReference type="PANTHER" id="PTHR42659">
    <property type="entry name" value="XANTHINE DEHYDROGENASE SUBUNIT C-RELATED"/>
    <property type="match status" value="1"/>
</dbReference>
<evidence type="ECO:0000313" key="5">
    <source>
        <dbReference type="EMBL" id="MCD2191862.1"/>
    </source>
</evidence>
<dbReference type="SMART" id="SM01092">
    <property type="entry name" value="CO_deh_flav_C"/>
    <property type="match status" value="1"/>
</dbReference>
<dbReference type="InterPro" id="IPR036318">
    <property type="entry name" value="FAD-bd_PCMH-like_sf"/>
</dbReference>
<keyword evidence="6" id="KW-1185">Reference proteome</keyword>
<dbReference type="Gene3D" id="3.30.390.50">
    <property type="entry name" value="CO dehydrogenase flavoprotein, C-terminal domain"/>
    <property type="match status" value="1"/>
</dbReference>
<proteinExistence type="predicted"/>
<name>A0ABS8P0S8_9PSEU</name>
<dbReference type="InterPro" id="IPR002346">
    <property type="entry name" value="Mopterin_DH_FAD-bd"/>
</dbReference>
<keyword evidence="1" id="KW-0285">Flavoprotein</keyword>
<dbReference type="Pfam" id="PF03450">
    <property type="entry name" value="CO_deh_flav_C"/>
    <property type="match status" value="1"/>
</dbReference>
<dbReference type="Gene3D" id="3.30.465.10">
    <property type="match status" value="1"/>
</dbReference>